<accession>A0A5J4QQL8</accession>
<evidence type="ECO:0000256" key="1">
    <source>
        <dbReference type="SAM" id="MobiDB-lite"/>
    </source>
</evidence>
<name>A0A5J4QQL8_9EUKA</name>
<reference evidence="2 3" key="1">
    <citation type="submission" date="2019-03" db="EMBL/GenBank/DDBJ databases">
        <title>Single cell metagenomics reveals metabolic interactions within the superorganism composed of flagellate Streblomastix strix and complex community of Bacteroidetes bacteria on its surface.</title>
        <authorList>
            <person name="Treitli S.C."/>
            <person name="Kolisko M."/>
            <person name="Husnik F."/>
            <person name="Keeling P."/>
            <person name="Hampl V."/>
        </authorList>
    </citation>
    <scope>NUCLEOTIDE SEQUENCE [LARGE SCALE GENOMIC DNA]</scope>
    <source>
        <strain evidence="2">ST1C</strain>
    </source>
</reference>
<gene>
    <name evidence="2" type="ORF">EZS28_054372</name>
</gene>
<dbReference type="AlphaFoldDB" id="A0A5J4QQL8"/>
<comment type="caution">
    <text evidence="2">The sequence shown here is derived from an EMBL/GenBank/DDBJ whole genome shotgun (WGS) entry which is preliminary data.</text>
</comment>
<organism evidence="2 3">
    <name type="scientific">Streblomastix strix</name>
    <dbReference type="NCBI Taxonomy" id="222440"/>
    <lineage>
        <taxon>Eukaryota</taxon>
        <taxon>Metamonada</taxon>
        <taxon>Preaxostyla</taxon>
        <taxon>Oxymonadida</taxon>
        <taxon>Streblomastigidae</taxon>
        <taxon>Streblomastix</taxon>
    </lineage>
</organism>
<protein>
    <submittedName>
        <fullName evidence="2">Uncharacterized protein</fullName>
    </submittedName>
</protein>
<dbReference type="Proteomes" id="UP000324800">
    <property type="component" value="Unassembled WGS sequence"/>
</dbReference>
<proteinExistence type="predicted"/>
<feature type="region of interest" description="Disordered" evidence="1">
    <location>
        <begin position="1"/>
        <end position="33"/>
    </location>
</feature>
<sequence length="200" mass="22776">MDYPWAIQPNPDSGSEYDSETSPPPTRQDSSLPQGIVADQGHRLLTQFLDTVGLTRQAQSILIGRQKFQLIRRSYYTIVTLDNRIKQLKYTVKDVLAMQPGFILTEVMAQFTNQNKTPKSTLGKQSCSKTMQQLIFDREPMHDTPSALTYRAISNCNVVTRKYTHVQDIDVLFKYWATQSADQMLTNLDLQIKLASLLLS</sequence>
<evidence type="ECO:0000313" key="3">
    <source>
        <dbReference type="Proteomes" id="UP000324800"/>
    </source>
</evidence>
<evidence type="ECO:0000313" key="2">
    <source>
        <dbReference type="EMBL" id="KAA6322943.1"/>
    </source>
</evidence>
<dbReference type="EMBL" id="SNRW01044779">
    <property type="protein sequence ID" value="KAA6322943.1"/>
    <property type="molecule type" value="Genomic_DNA"/>
</dbReference>
<feature type="non-terminal residue" evidence="2">
    <location>
        <position position="200"/>
    </location>
</feature>